<evidence type="ECO:0000313" key="13">
    <source>
        <dbReference type="EMBL" id="QFY41235.1"/>
    </source>
</evidence>
<feature type="chain" id="PRO_5025023473" evidence="10">
    <location>
        <begin position="26"/>
        <end position="701"/>
    </location>
</feature>
<accession>A0A5Q0BBD7</accession>
<evidence type="ECO:0000259" key="12">
    <source>
        <dbReference type="Pfam" id="PF07715"/>
    </source>
</evidence>
<dbReference type="Gene3D" id="2.170.130.10">
    <property type="entry name" value="TonB-dependent receptor, plug domain"/>
    <property type="match status" value="1"/>
</dbReference>
<sequence>MLRPSFFASLCLSLCLPFGTETALADVNDANEMDTLDIVQVEAPALNEVVLANGQPQTTLSGDNLKKKIADSLGSTLEQEAGMNNASFGPGVGQPIVRGQGGPRVQVLQDSLSILDASQFSGDHANAIEPVLAERIEVLRGPATLLYGGTAIGGAVNIIDNRVPMKMPDKPITGTLASRYITMSNETSNVLKLDAGKDKLALHLDGFYRRNANQTIPGYAIDQSAYQQTTGNLPDVNTYGYVGNTSGNAIGGTAGVSYIDDWGYAGLSYNNRNDYYGIPPRGGAGDPQVNIFQTMSRYTWKNEINTPFELAKKLSLRIAYNDYTHVELDANQLNTTFTNQGFDSRLEMEHQPLGPFTGTWGLQTQNNRFNVLSAPGTLPAGAPVISPYSNIQNYALFGIEKFDTGPVSYEAGLRVEGTSINAQNNPIRTYIPFSASASALWQVNDEHHVRLAASRSQRAPQIQELYFNGYHDASGSVELGSSNLNMETSYNLDLGYQFKSDWAKADITLFQDWFNNYIYRYNTGVYANTNVYPYNQPCDPNDPTCAAAPVYQYNQQNATFMGFEANLTLPVVKSQYGNVDLDLFSDFTRGRFVAGGNVPRMPPLRYGAQLGYSKDEYNMNLRLTRANAQNLAGEYDTATPGYLLLNFNAQYKVANVGGFEFMVFAKGNNLLNQTIRNSVSFLRVWAPQPGLGGELGVQISY</sequence>
<evidence type="ECO:0000256" key="10">
    <source>
        <dbReference type="SAM" id="SignalP"/>
    </source>
</evidence>
<dbReference type="GO" id="GO:0044718">
    <property type="term" value="P:siderophore transmembrane transport"/>
    <property type="evidence" value="ECO:0007669"/>
    <property type="project" value="TreeGrafter"/>
</dbReference>
<dbReference type="InterPro" id="IPR000531">
    <property type="entry name" value="Beta-barrel_TonB"/>
</dbReference>
<evidence type="ECO:0000256" key="3">
    <source>
        <dbReference type="ARBA" id="ARBA00022452"/>
    </source>
</evidence>
<proteinExistence type="inferred from homology"/>
<keyword evidence="4 8" id="KW-0812">Transmembrane</keyword>
<dbReference type="Pfam" id="PF07715">
    <property type="entry name" value="Plug"/>
    <property type="match status" value="1"/>
</dbReference>
<evidence type="ECO:0000259" key="11">
    <source>
        <dbReference type="Pfam" id="PF00593"/>
    </source>
</evidence>
<dbReference type="GO" id="GO:0015344">
    <property type="term" value="F:siderophore uptake transmembrane transporter activity"/>
    <property type="evidence" value="ECO:0007669"/>
    <property type="project" value="TreeGrafter"/>
</dbReference>
<evidence type="ECO:0000256" key="2">
    <source>
        <dbReference type="ARBA" id="ARBA00022448"/>
    </source>
</evidence>
<keyword evidence="3 8" id="KW-1134">Transmembrane beta strand</keyword>
<keyword evidence="2 8" id="KW-0813">Transport</keyword>
<keyword evidence="14" id="KW-1185">Reference proteome</keyword>
<dbReference type="InterPro" id="IPR012910">
    <property type="entry name" value="Plug_dom"/>
</dbReference>
<dbReference type="InterPro" id="IPR037066">
    <property type="entry name" value="Plug_dom_sf"/>
</dbReference>
<keyword evidence="7 8" id="KW-0998">Cell outer membrane</keyword>
<dbReference type="EMBL" id="CP044205">
    <property type="protein sequence ID" value="QFY41235.1"/>
    <property type="molecule type" value="Genomic_DNA"/>
</dbReference>
<comment type="similarity">
    <text evidence="8 9">Belongs to the TonB-dependent receptor family.</text>
</comment>
<dbReference type="RefSeq" id="WP_153247212.1">
    <property type="nucleotide sequence ID" value="NZ_CP044205.1"/>
</dbReference>
<dbReference type="SUPFAM" id="SSF56935">
    <property type="entry name" value="Porins"/>
    <property type="match status" value="1"/>
</dbReference>
<evidence type="ECO:0000256" key="1">
    <source>
        <dbReference type="ARBA" id="ARBA00004571"/>
    </source>
</evidence>
<feature type="domain" description="TonB-dependent receptor-like beta-barrel" evidence="11">
    <location>
        <begin position="231"/>
        <end position="670"/>
    </location>
</feature>
<dbReference type="InterPro" id="IPR039426">
    <property type="entry name" value="TonB-dep_rcpt-like"/>
</dbReference>
<evidence type="ECO:0000256" key="4">
    <source>
        <dbReference type="ARBA" id="ARBA00022692"/>
    </source>
</evidence>
<feature type="signal peptide" evidence="10">
    <location>
        <begin position="1"/>
        <end position="25"/>
    </location>
</feature>
<comment type="subcellular location">
    <subcellularLocation>
        <location evidence="1 8">Cell outer membrane</location>
        <topology evidence="1 8">Multi-pass membrane protein</topology>
    </subcellularLocation>
</comment>
<name>A0A5Q0BBD7_9GAMM</name>
<feature type="domain" description="TonB-dependent receptor plug" evidence="12">
    <location>
        <begin position="55"/>
        <end position="155"/>
    </location>
</feature>
<keyword evidence="5 9" id="KW-0798">TonB box</keyword>
<evidence type="ECO:0000256" key="5">
    <source>
        <dbReference type="ARBA" id="ARBA00023077"/>
    </source>
</evidence>
<keyword evidence="6 8" id="KW-0472">Membrane</keyword>
<evidence type="ECO:0000256" key="9">
    <source>
        <dbReference type="RuleBase" id="RU003357"/>
    </source>
</evidence>
<dbReference type="KEGG" id="mmob:F6R98_00260"/>
<dbReference type="PANTHER" id="PTHR30069">
    <property type="entry name" value="TONB-DEPENDENT OUTER MEMBRANE RECEPTOR"/>
    <property type="match status" value="1"/>
</dbReference>
<dbReference type="Pfam" id="PF00593">
    <property type="entry name" value="TonB_dep_Rec_b-barrel"/>
    <property type="match status" value="1"/>
</dbReference>
<dbReference type="InParanoid" id="A0A5Q0BBD7"/>
<reference evidence="13 14" key="1">
    <citation type="submission" date="2019-09" db="EMBL/GenBank/DDBJ databases">
        <title>Ecophysiology of the spiral-shaped methanotroph Methylospira mobilis as revealed by the complete genome sequence.</title>
        <authorList>
            <person name="Oshkin I.Y."/>
            <person name="Dedysh S.N."/>
            <person name="Miroshnikov K."/>
            <person name="Danilova O.V."/>
            <person name="Hakobyan A."/>
            <person name="Liesack W."/>
        </authorList>
    </citation>
    <scope>NUCLEOTIDE SEQUENCE [LARGE SCALE GENOMIC DNA]</scope>
    <source>
        <strain evidence="13 14">Shm1</strain>
    </source>
</reference>
<dbReference type="GO" id="GO:0009279">
    <property type="term" value="C:cell outer membrane"/>
    <property type="evidence" value="ECO:0007669"/>
    <property type="project" value="UniProtKB-SubCell"/>
</dbReference>
<protein>
    <submittedName>
        <fullName evidence="13">TonB-dependent receptor</fullName>
    </submittedName>
</protein>
<evidence type="ECO:0000313" key="14">
    <source>
        <dbReference type="Proteomes" id="UP000325755"/>
    </source>
</evidence>
<dbReference type="Proteomes" id="UP000325755">
    <property type="component" value="Chromosome"/>
</dbReference>
<dbReference type="OrthoDB" id="9795928at2"/>
<evidence type="ECO:0000256" key="7">
    <source>
        <dbReference type="ARBA" id="ARBA00023237"/>
    </source>
</evidence>
<dbReference type="PANTHER" id="PTHR30069:SF40">
    <property type="entry name" value="TONB-DEPENDENT RECEPTOR NMB0964-RELATED"/>
    <property type="match status" value="1"/>
</dbReference>
<evidence type="ECO:0000256" key="8">
    <source>
        <dbReference type="PROSITE-ProRule" id="PRU01360"/>
    </source>
</evidence>
<dbReference type="Gene3D" id="2.40.170.20">
    <property type="entry name" value="TonB-dependent receptor, beta-barrel domain"/>
    <property type="match status" value="1"/>
</dbReference>
<dbReference type="InterPro" id="IPR036942">
    <property type="entry name" value="Beta-barrel_TonB_sf"/>
</dbReference>
<dbReference type="AlphaFoldDB" id="A0A5Q0BBD7"/>
<organism evidence="13 14">
    <name type="scientific">Candidatus Methylospira mobilis</name>
    <dbReference type="NCBI Taxonomy" id="1808979"/>
    <lineage>
        <taxon>Bacteria</taxon>
        <taxon>Pseudomonadati</taxon>
        <taxon>Pseudomonadota</taxon>
        <taxon>Gammaproteobacteria</taxon>
        <taxon>Methylococcales</taxon>
        <taxon>Methylococcaceae</taxon>
        <taxon>Candidatus Methylospira</taxon>
    </lineage>
</organism>
<keyword evidence="13" id="KW-0675">Receptor</keyword>
<keyword evidence="10" id="KW-0732">Signal</keyword>
<gene>
    <name evidence="13" type="ORF">F6R98_00260</name>
</gene>
<dbReference type="PROSITE" id="PS52016">
    <property type="entry name" value="TONB_DEPENDENT_REC_3"/>
    <property type="match status" value="1"/>
</dbReference>
<evidence type="ECO:0000256" key="6">
    <source>
        <dbReference type="ARBA" id="ARBA00023136"/>
    </source>
</evidence>